<evidence type="ECO:0000313" key="3">
    <source>
        <dbReference type="Proteomes" id="UP001244207"/>
    </source>
</evidence>
<accession>A0AAD8XBL0</accession>
<keyword evidence="3" id="KW-1185">Reference proteome</keyword>
<keyword evidence="1" id="KW-0472">Membrane</keyword>
<evidence type="ECO:0000313" key="2">
    <source>
        <dbReference type="EMBL" id="KAK1720208.1"/>
    </source>
</evidence>
<dbReference type="AlphaFoldDB" id="A0AAD8XBL0"/>
<organism evidence="2 3">
    <name type="scientific">Glomerella acutata</name>
    <name type="common">Colletotrichum acutatum</name>
    <dbReference type="NCBI Taxonomy" id="27357"/>
    <lineage>
        <taxon>Eukaryota</taxon>
        <taxon>Fungi</taxon>
        <taxon>Dikarya</taxon>
        <taxon>Ascomycota</taxon>
        <taxon>Pezizomycotina</taxon>
        <taxon>Sordariomycetes</taxon>
        <taxon>Hypocreomycetidae</taxon>
        <taxon>Glomerellales</taxon>
        <taxon>Glomerellaceae</taxon>
        <taxon>Colletotrichum</taxon>
        <taxon>Colletotrichum acutatum species complex</taxon>
    </lineage>
</organism>
<protein>
    <submittedName>
        <fullName evidence="2">Uncharacterized protein</fullName>
    </submittedName>
</protein>
<reference evidence="2" key="1">
    <citation type="submission" date="2021-12" db="EMBL/GenBank/DDBJ databases">
        <title>Comparative genomics, transcriptomics and evolutionary studies reveal genomic signatures of adaptation to plant cell wall in hemibiotrophic fungi.</title>
        <authorList>
            <consortium name="DOE Joint Genome Institute"/>
            <person name="Baroncelli R."/>
            <person name="Diaz J.F."/>
            <person name="Benocci T."/>
            <person name="Peng M."/>
            <person name="Battaglia E."/>
            <person name="Haridas S."/>
            <person name="Andreopoulos W."/>
            <person name="Labutti K."/>
            <person name="Pangilinan J."/>
            <person name="Floch G.L."/>
            <person name="Makela M.R."/>
            <person name="Henrissat B."/>
            <person name="Grigoriev I.V."/>
            <person name="Crouch J.A."/>
            <person name="De Vries R.P."/>
            <person name="Sukno S.A."/>
            <person name="Thon M.R."/>
        </authorList>
    </citation>
    <scope>NUCLEOTIDE SEQUENCE</scope>
    <source>
        <strain evidence="2">CBS 112980</strain>
    </source>
</reference>
<dbReference type="EMBL" id="JAHMHS010000092">
    <property type="protein sequence ID" value="KAK1720208.1"/>
    <property type="molecule type" value="Genomic_DNA"/>
</dbReference>
<keyword evidence="1" id="KW-0812">Transmembrane</keyword>
<sequence length="387" mass="43266">MSFTRKAKGDPNDTELCKRLWPALADKVYLSGQYMTLATCVRSTLNTWRYSLNQLSPGIENIGKVFEAMDSIRKSPQMPRESLVEAFKPSAANLGNQDCDVQNVISLTASLATMTMIQINPEPNTFSGPVAIWNPTSSLGEAVSDFYQPTPDPELKAAALDTHLTACSLAKFQGYTIVWADFLNEHLRIDEELRLVWIFQHKIWLSSQVGRPDCLVPQSVLLEALDTLNVLLPPDDDHTRRFLQRREQEFYSLGYCGRVPSTDLKKYAIWGTKMDRLLSVAKGPRRGIWQFLPTPDRFNVLESANFVIACVALVFSIVGFVLGLVSIIYAKLSYQIGLESIDISKVSLDVSNESLELTRLQYLLSVAQACSDPDQARLLPDFCSAEA</sequence>
<gene>
    <name evidence="2" type="ORF">BDZ83DRAFT_631477</name>
</gene>
<dbReference type="GeneID" id="85392803"/>
<proteinExistence type="predicted"/>
<dbReference type="Proteomes" id="UP001244207">
    <property type="component" value="Unassembled WGS sequence"/>
</dbReference>
<evidence type="ECO:0000256" key="1">
    <source>
        <dbReference type="SAM" id="Phobius"/>
    </source>
</evidence>
<dbReference type="RefSeq" id="XP_060361719.1">
    <property type="nucleotide sequence ID" value="XM_060508904.1"/>
</dbReference>
<feature type="transmembrane region" description="Helical" evidence="1">
    <location>
        <begin position="306"/>
        <end position="330"/>
    </location>
</feature>
<comment type="caution">
    <text evidence="2">The sequence shown here is derived from an EMBL/GenBank/DDBJ whole genome shotgun (WGS) entry which is preliminary data.</text>
</comment>
<name>A0AAD8XBL0_GLOAC</name>
<keyword evidence="1" id="KW-1133">Transmembrane helix</keyword>